<dbReference type="NCBIfam" id="TIGR00546">
    <property type="entry name" value="lnt"/>
    <property type="match status" value="1"/>
</dbReference>
<comment type="function">
    <text evidence="8">Catalyzes the phospholipid dependent N-acylation of the N-terminal cysteine of apolipoprotein, the last step in lipoprotein maturation.</text>
</comment>
<dbReference type="PROSITE" id="PS50263">
    <property type="entry name" value="CN_HYDROLASE"/>
    <property type="match status" value="1"/>
</dbReference>
<dbReference type="GO" id="GO:0042158">
    <property type="term" value="P:lipoprotein biosynthetic process"/>
    <property type="evidence" value="ECO:0007669"/>
    <property type="project" value="UniProtKB-UniRule"/>
</dbReference>
<dbReference type="CDD" id="cd07571">
    <property type="entry name" value="ALP_N-acyl_transferase"/>
    <property type="match status" value="1"/>
</dbReference>
<feature type="domain" description="CN hydrolase" evidence="9">
    <location>
        <begin position="251"/>
        <end position="498"/>
    </location>
</feature>
<evidence type="ECO:0000256" key="4">
    <source>
        <dbReference type="ARBA" id="ARBA00022692"/>
    </source>
</evidence>
<evidence type="ECO:0000259" key="9">
    <source>
        <dbReference type="PROSITE" id="PS50263"/>
    </source>
</evidence>
<feature type="transmembrane region" description="Helical" evidence="8">
    <location>
        <begin position="215"/>
        <end position="237"/>
    </location>
</feature>
<organism evidence="10 11">
    <name type="scientific">Parafrankia soli</name>
    <dbReference type="NCBI Taxonomy" id="2599596"/>
    <lineage>
        <taxon>Bacteria</taxon>
        <taxon>Bacillati</taxon>
        <taxon>Actinomycetota</taxon>
        <taxon>Actinomycetes</taxon>
        <taxon>Frankiales</taxon>
        <taxon>Frankiaceae</taxon>
        <taxon>Parafrankia</taxon>
    </lineage>
</organism>
<comment type="subcellular location">
    <subcellularLocation>
        <location evidence="1 8">Cell membrane</location>
        <topology evidence="1 8">Multi-pass membrane protein</topology>
    </subcellularLocation>
</comment>
<sequence length="545" mass="57285">MASSAGRPVSVDAGGHVRLVPTRWSRWRYRALSALLGAVPAVAFPALSAWPVGFVGVVPATLVIVAAAVPREAAIRAWCGGTGFFLATCYWLVPNTGPFIVVLGLALGVTWMPWGVLVWTALRPRLPSQPPGYRRLAWALVAVPSGWVIGEFARSWEGFGGPWALLGASQWNARPFLPLAAVGGVWLLSFLLAAVNLLVAAAVMPGLRSGRRRPWRAGVALAAGLLVAVMVAGAAAVPTPANTGTLTVGGVQPGVVHGADVRFADGEAATRSLVGTGVDLVVWGESSVGFDLVDDQARLRRLEDLSRMLGVPVLVNTDARRADEVASPDDGGGGIYKSAVLVGPDGPRGRYDKMRLVPFGEYIPLRPVFGWLTAVTEAAAENRRKGVRLTVLAAGKPDGRTIRLGPLVCFESAFPDMTRRLANDGADVVVVQSATSTFQDSWAPDQHASLAALRAVEAGRPVLHATLTGVSTAFDASGRQLFRLGRDGRGAYVVDLPLTSATGTPYARLGDWVPLGSLAIVAAVALDAAVLRAVRLHRARRFTAG</sequence>
<comment type="catalytic activity">
    <reaction evidence="8">
        <text>N-terminal S-1,2-diacyl-sn-glyceryl-L-cysteinyl-[lipoprotein] + a glycerophospholipid = N-acyl-S-1,2-diacyl-sn-glyceryl-L-cysteinyl-[lipoprotein] + a 2-acyl-sn-glycero-3-phospholipid + H(+)</text>
        <dbReference type="Rhea" id="RHEA:48228"/>
        <dbReference type="Rhea" id="RHEA-COMP:14681"/>
        <dbReference type="Rhea" id="RHEA-COMP:14684"/>
        <dbReference type="ChEBI" id="CHEBI:15378"/>
        <dbReference type="ChEBI" id="CHEBI:136912"/>
        <dbReference type="ChEBI" id="CHEBI:140656"/>
        <dbReference type="ChEBI" id="CHEBI:140657"/>
        <dbReference type="ChEBI" id="CHEBI:140660"/>
        <dbReference type="EC" id="2.3.1.269"/>
    </reaction>
</comment>
<dbReference type="EC" id="2.3.1.269" evidence="8"/>
<comment type="pathway">
    <text evidence="8">Protein modification; lipoprotein biosynthesis (N-acyl transfer).</text>
</comment>
<dbReference type="HAMAP" id="MF_01148">
    <property type="entry name" value="Lnt"/>
    <property type="match status" value="1"/>
</dbReference>
<evidence type="ECO:0000256" key="1">
    <source>
        <dbReference type="ARBA" id="ARBA00004651"/>
    </source>
</evidence>
<keyword evidence="4 8" id="KW-0812">Transmembrane</keyword>
<dbReference type="UniPathway" id="UPA00666"/>
<dbReference type="AlphaFoldDB" id="A0A1S1QT71"/>
<dbReference type="InterPro" id="IPR045378">
    <property type="entry name" value="LNT_N"/>
</dbReference>
<evidence type="ECO:0000256" key="3">
    <source>
        <dbReference type="ARBA" id="ARBA00022679"/>
    </source>
</evidence>
<keyword evidence="11" id="KW-1185">Reference proteome</keyword>
<name>A0A1S1QT71_9ACTN</name>
<feature type="transmembrane region" description="Helical" evidence="8">
    <location>
        <begin position="176"/>
        <end position="203"/>
    </location>
</feature>
<dbReference type="SUPFAM" id="SSF56317">
    <property type="entry name" value="Carbon-nitrogen hydrolase"/>
    <property type="match status" value="1"/>
</dbReference>
<comment type="similarity">
    <text evidence="8">Belongs to the CN hydrolase family. Apolipoprotein N-acyltransferase subfamily.</text>
</comment>
<feature type="transmembrane region" description="Helical" evidence="8">
    <location>
        <begin position="27"/>
        <end position="44"/>
    </location>
</feature>
<evidence type="ECO:0000313" key="11">
    <source>
        <dbReference type="Proteomes" id="UP000179769"/>
    </source>
</evidence>
<dbReference type="Proteomes" id="UP000179769">
    <property type="component" value="Unassembled WGS sequence"/>
</dbReference>
<protein>
    <recommendedName>
        <fullName evidence="8">Apolipoprotein N-acyltransferase</fullName>
        <shortName evidence="8">ALP N-acyltransferase</shortName>
        <ecNumber evidence="8">2.3.1.269</ecNumber>
    </recommendedName>
</protein>
<dbReference type="InterPro" id="IPR003010">
    <property type="entry name" value="C-N_Hydrolase"/>
</dbReference>
<feature type="transmembrane region" description="Helical" evidence="8">
    <location>
        <begin position="75"/>
        <end position="93"/>
    </location>
</feature>
<dbReference type="Pfam" id="PF00795">
    <property type="entry name" value="CN_hydrolase"/>
    <property type="match status" value="1"/>
</dbReference>
<dbReference type="Pfam" id="PF20154">
    <property type="entry name" value="LNT_N"/>
    <property type="match status" value="1"/>
</dbReference>
<evidence type="ECO:0000313" key="10">
    <source>
        <dbReference type="EMBL" id="OHV36759.1"/>
    </source>
</evidence>
<dbReference type="Gene3D" id="3.60.110.10">
    <property type="entry name" value="Carbon-nitrogen hydrolase"/>
    <property type="match status" value="1"/>
</dbReference>
<dbReference type="InterPro" id="IPR004563">
    <property type="entry name" value="Apolipo_AcylTrfase"/>
</dbReference>
<keyword evidence="3 8" id="KW-0808">Transferase</keyword>
<dbReference type="PANTHER" id="PTHR38686">
    <property type="entry name" value="APOLIPOPROTEIN N-ACYLTRANSFERASE"/>
    <property type="match status" value="1"/>
</dbReference>
<feature type="transmembrane region" description="Helical" evidence="8">
    <location>
        <begin position="512"/>
        <end position="531"/>
    </location>
</feature>
<dbReference type="PANTHER" id="PTHR38686:SF1">
    <property type="entry name" value="APOLIPOPROTEIN N-ACYLTRANSFERASE"/>
    <property type="match status" value="1"/>
</dbReference>
<dbReference type="GO" id="GO:0005886">
    <property type="term" value="C:plasma membrane"/>
    <property type="evidence" value="ECO:0007669"/>
    <property type="project" value="UniProtKB-SubCell"/>
</dbReference>
<accession>A0A1S1QT71</accession>
<evidence type="ECO:0000256" key="6">
    <source>
        <dbReference type="ARBA" id="ARBA00023136"/>
    </source>
</evidence>
<dbReference type="EMBL" id="MAXA01000114">
    <property type="protein sequence ID" value="OHV36759.1"/>
    <property type="molecule type" value="Genomic_DNA"/>
</dbReference>
<comment type="caution">
    <text evidence="10">The sequence shown here is derived from an EMBL/GenBank/DDBJ whole genome shotgun (WGS) entry which is preliminary data.</text>
</comment>
<gene>
    <name evidence="8" type="primary">lnt</name>
    <name evidence="10" type="ORF">BBK14_14370</name>
</gene>
<keyword evidence="5 8" id="KW-1133">Transmembrane helix</keyword>
<dbReference type="InterPro" id="IPR036526">
    <property type="entry name" value="C-N_Hydrolase_sf"/>
</dbReference>
<keyword evidence="6 8" id="KW-0472">Membrane</keyword>
<evidence type="ECO:0000256" key="2">
    <source>
        <dbReference type="ARBA" id="ARBA00022475"/>
    </source>
</evidence>
<evidence type="ECO:0000256" key="8">
    <source>
        <dbReference type="HAMAP-Rule" id="MF_01148"/>
    </source>
</evidence>
<feature type="transmembrane region" description="Helical" evidence="8">
    <location>
        <begin position="99"/>
        <end position="124"/>
    </location>
</feature>
<dbReference type="GO" id="GO:0016410">
    <property type="term" value="F:N-acyltransferase activity"/>
    <property type="evidence" value="ECO:0007669"/>
    <property type="project" value="UniProtKB-UniRule"/>
</dbReference>
<keyword evidence="7 8" id="KW-0012">Acyltransferase</keyword>
<evidence type="ECO:0000256" key="5">
    <source>
        <dbReference type="ARBA" id="ARBA00022989"/>
    </source>
</evidence>
<keyword evidence="2 8" id="KW-1003">Cell membrane</keyword>
<reference evidence="11" key="1">
    <citation type="submission" date="2016-07" db="EMBL/GenBank/DDBJ databases">
        <title>Frankia sp. NRRL B-16219 Genome sequencing.</title>
        <authorList>
            <person name="Ghodhbane-Gtari F."/>
            <person name="Swanson E."/>
            <person name="Gueddou A."/>
            <person name="Louati M."/>
            <person name="Nouioui I."/>
            <person name="Hezbri K."/>
            <person name="Abebe-Akele F."/>
            <person name="Simpson S."/>
            <person name="Morris K."/>
            <person name="Thomas K."/>
            <person name="Gtari M."/>
            <person name="Tisa L.S."/>
        </authorList>
    </citation>
    <scope>NUCLEOTIDE SEQUENCE [LARGE SCALE GENOMIC DNA]</scope>
    <source>
        <strain evidence="11">NRRL B-16219</strain>
    </source>
</reference>
<dbReference type="RefSeq" id="WP_071061837.1">
    <property type="nucleotide sequence ID" value="NZ_MAXA01000114.1"/>
</dbReference>
<evidence type="ECO:0000256" key="7">
    <source>
        <dbReference type="ARBA" id="ARBA00023315"/>
    </source>
</evidence>
<dbReference type="OrthoDB" id="9804277at2"/>
<keyword evidence="10" id="KW-0449">Lipoprotein</keyword>
<proteinExistence type="inferred from homology"/>